<protein>
    <recommendedName>
        <fullName evidence="3">ATP-grasp domain-containing protein</fullName>
    </recommendedName>
</protein>
<proteinExistence type="predicted"/>
<dbReference type="GO" id="GO:0003824">
    <property type="term" value="F:catalytic activity"/>
    <property type="evidence" value="ECO:0007669"/>
    <property type="project" value="UniProtKB-ARBA"/>
</dbReference>
<dbReference type="PANTHER" id="PTHR39217:SF1">
    <property type="entry name" value="GLUTATHIONE SYNTHETASE"/>
    <property type="match status" value="1"/>
</dbReference>
<gene>
    <name evidence="1" type="ORF">EKH79_09805</name>
</gene>
<name>A0A3S0WPG7_9GAMM</name>
<comment type="caution">
    <text evidence="1">The sequence shown here is derived from an EMBL/GenBank/DDBJ whole genome shotgun (WGS) entry which is preliminary data.</text>
</comment>
<dbReference type="EMBL" id="RYZR01000005">
    <property type="protein sequence ID" value="RUL64322.1"/>
    <property type="molecule type" value="Genomic_DNA"/>
</dbReference>
<dbReference type="OrthoDB" id="3373978at2"/>
<dbReference type="RefSeq" id="WP_126673602.1">
    <property type="nucleotide sequence ID" value="NZ_RYZR01000005.1"/>
</dbReference>
<dbReference type="AlphaFoldDB" id="A0A3S0WPG7"/>
<dbReference type="Proteomes" id="UP000267077">
    <property type="component" value="Unassembled WGS sequence"/>
</dbReference>
<dbReference type="SUPFAM" id="SSF56059">
    <property type="entry name" value="Glutathione synthetase ATP-binding domain-like"/>
    <property type="match status" value="1"/>
</dbReference>
<reference evidence="1 2" key="1">
    <citation type="submission" date="2018-12" db="EMBL/GenBank/DDBJ databases">
        <title>Dyella dinghuensis sp. nov. DHOA06 and Dyella choica sp. nov. 4M-K27, isolated from forest soil.</title>
        <authorList>
            <person name="Qiu L.-H."/>
            <person name="Gao Z.-H."/>
        </authorList>
    </citation>
    <scope>NUCLEOTIDE SEQUENCE [LARGE SCALE GENOMIC DNA]</scope>
    <source>
        <strain evidence="1 2">DHOA06</strain>
    </source>
</reference>
<sequence length="311" mass="34427">MSAPVSDFRIAIATSEAFRSVHVDDVYFVAVLELLGVQPTVCVWNDPDVDWASFDAVLIRTVWDYFRHYSAFLAWLDRLDQLGVPTINDTNLVRWNSEKRYLLDLEQQGVPIIPTHFARAGSLLEVLRSVPSREVVIKPSVSGGAWHTARGTLGTPAFKEAITSLPSHLDYLVQPFVPEIATNGEWSLLYFAGTYSHAVLKHPAAGDYRVQEEHGGTAIPTKPDAFIVQAADNALAAVTALGYREQVYARVDGVVVDGQFRIMELELIEPLLHLGIRPDAAERFAKHVVERLKQLKDEGRDVTAAKAASTP</sequence>
<evidence type="ECO:0008006" key="3">
    <source>
        <dbReference type="Google" id="ProtNLM"/>
    </source>
</evidence>
<keyword evidence="2" id="KW-1185">Reference proteome</keyword>
<dbReference type="Gene3D" id="3.30.1490.20">
    <property type="entry name" value="ATP-grasp fold, A domain"/>
    <property type="match status" value="1"/>
</dbReference>
<dbReference type="InterPro" id="IPR053191">
    <property type="entry name" value="DcsG_Biosynth_Enzyme"/>
</dbReference>
<dbReference type="PANTHER" id="PTHR39217">
    <property type="match status" value="1"/>
</dbReference>
<accession>A0A3S0WPG7</accession>
<dbReference type="Gene3D" id="3.30.470.20">
    <property type="entry name" value="ATP-grasp fold, B domain"/>
    <property type="match status" value="1"/>
</dbReference>
<organism evidence="1 2">
    <name type="scientific">Dyella dinghuensis</name>
    <dbReference type="NCBI Taxonomy" id="1920169"/>
    <lineage>
        <taxon>Bacteria</taxon>
        <taxon>Pseudomonadati</taxon>
        <taxon>Pseudomonadota</taxon>
        <taxon>Gammaproteobacteria</taxon>
        <taxon>Lysobacterales</taxon>
        <taxon>Rhodanobacteraceae</taxon>
        <taxon>Dyella</taxon>
    </lineage>
</organism>
<dbReference type="GO" id="GO:0005524">
    <property type="term" value="F:ATP binding"/>
    <property type="evidence" value="ECO:0007669"/>
    <property type="project" value="InterPro"/>
</dbReference>
<dbReference type="InterPro" id="IPR013815">
    <property type="entry name" value="ATP_grasp_subdomain_1"/>
</dbReference>
<evidence type="ECO:0000313" key="1">
    <source>
        <dbReference type="EMBL" id="RUL64322.1"/>
    </source>
</evidence>
<evidence type="ECO:0000313" key="2">
    <source>
        <dbReference type="Proteomes" id="UP000267077"/>
    </source>
</evidence>
<dbReference type="Gene3D" id="3.40.50.20">
    <property type="match status" value="1"/>
</dbReference>